<dbReference type="Proteomes" id="UP000007127">
    <property type="component" value="Chromosome"/>
</dbReference>
<dbReference type="Pfam" id="PF03797">
    <property type="entry name" value="Autotransporter"/>
    <property type="match status" value="1"/>
</dbReference>
<evidence type="ECO:0000313" key="4">
    <source>
        <dbReference type="Proteomes" id="UP000007127"/>
    </source>
</evidence>
<dbReference type="SMART" id="SM00869">
    <property type="entry name" value="Autotransporter"/>
    <property type="match status" value="1"/>
</dbReference>
<accession>A0AB72UC21</accession>
<evidence type="ECO:0000256" key="1">
    <source>
        <dbReference type="SAM" id="MobiDB-lite"/>
    </source>
</evidence>
<dbReference type="SUPFAM" id="SSF103515">
    <property type="entry name" value="Autotransporter"/>
    <property type="match status" value="1"/>
</dbReference>
<dbReference type="Gene3D" id="2.40.128.130">
    <property type="entry name" value="Autotransporter beta-domain"/>
    <property type="match status" value="1"/>
</dbReference>
<dbReference type="AlphaFoldDB" id="A0AB72UC21"/>
<reference evidence="3 4" key="1">
    <citation type="journal article" date="2012" name="J. Bacteriol.">
        <title>Genome sequence of Thalassospira xiamenensis type strain M-5.</title>
        <authorList>
            <person name="Lai Q."/>
            <person name="Shao Z."/>
        </authorList>
    </citation>
    <scope>NUCLEOTIDE SEQUENCE [LARGE SCALE GENOMIC DNA]</scope>
    <source>
        <strain evidence="3 4">M-5</strain>
    </source>
</reference>
<dbReference type="EMBL" id="CP004388">
    <property type="protein sequence ID" value="AJD51652.1"/>
    <property type="molecule type" value="Genomic_DNA"/>
</dbReference>
<dbReference type="KEGG" id="txi:TH3_07660"/>
<sequence length="616" mass="65725">MYKNRSTFKQERSDRSLLAACKSVVKKGLCALALTGLSLPFANSAFAISVGCGFWNLTISTSAIVTSNEVFSAWEVAKVTFTHQSGNSPNNYTFTYTDNDNAANSRSVTPGSTIIGDTVTLTLQIPADTTDGKLSIKAIGATYDMTATCVAGTEPVAEAEELKSSASTTSAVVNAVSRSQTTVIQQNIGARVSSVISTANNINTDSVPARTASMVETGPHRTSPTDTTPDDDRNSITDRNDALRRMAMMGSFDSSTGQGMQMLGLGPTDQGTTGGASGIDGRSAFDTVTPFTVWGHGSFTSVDNDHVNGTTDSRYDGDVWGYNVGLDYRFADALIAGLSLGYNDTDLTTAFNTGSYQETGWVASPYVIYRPMENLTITGEAGYGMGDIDVTRDNGTVSGNTESDMWYAALTTSYVVRPIDTLPVSLTPSLAFIAARKTVDAYRESDGTNNDTSRSNTRQIRPAIEAAYDFTPTQSLTISPFLETGLIHDFTDEINNDKTAFNIGGGVRLSDSLTGLNAALEGNYLAGRADYTEYTIGGTITYGFDLMGDDGRSLGIVTPFFASNLNEYGNQRIRTGLGFDTGPLTSELALSHMMSIANDDDDTDTSRLEIQISMPF</sequence>
<dbReference type="InterPro" id="IPR036709">
    <property type="entry name" value="Autotransporte_beta_dom_sf"/>
</dbReference>
<feature type="region of interest" description="Disordered" evidence="1">
    <location>
        <begin position="212"/>
        <end position="236"/>
    </location>
</feature>
<dbReference type="NCBIfam" id="TIGR01414">
    <property type="entry name" value="autotrans_barl"/>
    <property type="match status" value="1"/>
</dbReference>
<dbReference type="GO" id="GO:0019867">
    <property type="term" value="C:outer membrane"/>
    <property type="evidence" value="ECO:0007669"/>
    <property type="project" value="InterPro"/>
</dbReference>
<evidence type="ECO:0000313" key="3">
    <source>
        <dbReference type="EMBL" id="AJD51652.1"/>
    </source>
</evidence>
<dbReference type="InterPro" id="IPR005546">
    <property type="entry name" value="Autotransporte_beta"/>
</dbReference>
<dbReference type="PROSITE" id="PS51208">
    <property type="entry name" value="AUTOTRANSPORTER"/>
    <property type="match status" value="1"/>
</dbReference>
<feature type="domain" description="Autotransporter" evidence="2">
    <location>
        <begin position="286"/>
        <end position="544"/>
    </location>
</feature>
<gene>
    <name evidence="3" type="ORF">TH3_07660</name>
</gene>
<proteinExistence type="predicted"/>
<protein>
    <submittedName>
        <fullName evidence="3">Outer membrane protein domain-containing protein</fullName>
    </submittedName>
</protein>
<dbReference type="InterPro" id="IPR006315">
    <property type="entry name" value="OM_autotransptr_brl_dom"/>
</dbReference>
<organism evidence="3 4">
    <name type="scientific">Thalassospira xiamenensis M-5 = DSM 17429</name>
    <dbReference type="NCBI Taxonomy" id="1123366"/>
    <lineage>
        <taxon>Bacteria</taxon>
        <taxon>Pseudomonadati</taxon>
        <taxon>Pseudomonadota</taxon>
        <taxon>Alphaproteobacteria</taxon>
        <taxon>Rhodospirillales</taxon>
        <taxon>Thalassospiraceae</taxon>
        <taxon>Thalassospira</taxon>
    </lineage>
</organism>
<evidence type="ECO:0000259" key="2">
    <source>
        <dbReference type="PROSITE" id="PS51208"/>
    </source>
</evidence>
<name>A0AB72UC21_9PROT</name>